<sequence>MDSTRGDMACLSLGHSSTSDGFPDGLTLLASGSLLRKNLGKHVPVTFYPMRLEPFCVYLISGVPYGSSILQAQ</sequence>
<reference evidence="1 2" key="1">
    <citation type="journal article" date="2019" name="Mol. Ecol. Resour.">
        <title>Improving Illumina assemblies with Hi-C and long reads: an example with the North African dromedary.</title>
        <authorList>
            <person name="Elbers J.P."/>
            <person name="Rogers M.F."/>
            <person name="Perelman P.L."/>
            <person name="Proskuryakova A.A."/>
            <person name="Serdyukova N.A."/>
            <person name="Johnson W.E."/>
            <person name="Horin P."/>
            <person name="Corander J."/>
            <person name="Murphy D."/>
            <person name="Burger P.A."/>
        </authorList>
    </citation>
    <scope>NUCLEOTIDE SEQUENCE [LARGE SCALE GENOMIC DNA]</scope>
    <source>
        <strain evidence="1">Drom800</strain>
        <tissue evidence="1">Blood</tissue>
    </source>
</reference>
<evidence type="ECO:0000313" key="1">
    <source>
        <dbReference type="EMBL" id="KAB1264693.1"/>
    </source>
</evidence>
<comment type="caution">
    <text evidence="1">The sequence shown here is derived from an EMBL/GenBank/DDBJ whole genome shotgun (WGS) entry which is preliminary data.</text>
</comment>
<gene>
    <name evidence="1" type="ORF">Cadr_000020378</name>
</gene>
<evidence type="ECO:0000313" key="2">
    <source>
        <dbReference type="Proteomes" id="UP000299084"/>
    </source>
</evidence>
<proteinExistence type="predicted"/>
<dbReference type="Proteomes" id="UP000299084">
    <property type="component" value="Unassembled WGS sequence"/>
</dbReference>
<organism evidence="1 2">
    <name type="scientific">Camelus dromedarius</name>
    <name type="common">Dromedary</name>
    <name type="synonym">Arabian camel</name>
    <dbReference type="NCBI Taxonomy" id="9838"/>
    <lineage>
        <taxon>Eukaryota</taxon>
        <taxon>Metazoa</taxon>
        <taxon>Chordata</taxon>
        <taxon>Craniata</taxon>
        <taxon>Vertebrata</taxon>
        <taxon>Euteleostomi</taxon>
        <taxon>Mammalia</taxon>
        <taxon>Eutheria</taxon>
        <taxon>Laurasiatheria</taxon>
        <taxon>Artiodactyla</taxon>
        <taxon>Tylopoda</taxon>
        <taxon>Camelidae</taxon>
        <taxon>Camelus</taxon>
    </lineage>
</organism>
<accession>A0A5N4D0Q1</accession>
<protein>
    <submittedName>
        <fullName evidence="1">Uncharacterized protein</fullName>
    </submittedName>
</protein>
<keyword evidence="2" id="KW-1185">Reference proteome</keyword>
<dbReference type="AlphaFoldDB" id="A0A5N4D0Q1"/>
<dbReference type="EMBL" id="JWIN03000017">
    <property type="protein sequence ID" value="KAB1264693.1"/>
    <property type="molecule type" value="Genomic_DNA"/>
</dbReference>
<name>A0A5N4D0Q1_CAMDR</name>